<evidence type="ECO:0000313" key="3">
    <source>
        <dbReference type="EMBL" id="SDT53619.1"/>
    </source>
</evidence>
<dbReference type="InterPro" id="IPR032466">
    <property type="entry name" value="Metal_Hydrolase"/>
</dbReference>
<dbReference type="GO" id="GO:0019748">
    <property type="term" value="P:secondary metabolic process"/>
    <property type="evidence" value="ECO:0007669"/>
    <property type="project" value="TreeGrafter"/>
</dbReference>
<accession>A0A1H2B6P9</accession>
<dbReference type="GO" id="GO:0016831">
    <property type="term" value="F:carboxy-lyase activity"/>
    <property type="evidence" value="ECO:0007669"/>
    <property type="project" value="InterPro"/>
</dbReference>
<dbReference type="AlphaFoldDB" id="A0A1H2B6P9"/>
<evidence type="ECO:0000259" key="2">
    <source>
        <dbReference type="Pfam" id="PF04909"/>
    </source>
</evidence>
<dbReference type="RefSeq" id="WP_146690442.1">
    <property type="nucleotide sequence ID" value="NZ_LT629750.1"/>
</dbReference>
<dbReference type="GO" id="GO:0005737">
    <property type="term" value="C:cytoplasm"/>
    <property type="evidence" value="ECO:0007669"/>
    <property type="project" value="TreeGrafter"/>
</dbReference>
<sequence>MAGDHQAADADRPATYAGAIDCDLHPALPGMGMLLPYLDDYWREMISVRALDRLNLSLTSYPQNAPLSCRPDWKLDRDQKPGSSLEAMQAHVLDRYQARFGILNCLYGAQVMHSEDMAAVLCRATNDWIRDHWLSRDPRLRASIVITTHNTELAVAEIERRADDMRFVQVLMLVSGEVTLGRRQLWPIYRLAEKLGLPIGVHAGSAYRYAPTAVGWPSYYVEDYVSQSAAFENQLQSMISEGVFAKFPGLKVVAIESGLTWLSGFIWRADKTWKGVRAEVPWVTRRPSEIVRDHVRFTVQPVDAPDEAEAILRLIEHLNSDELFLFSTDYPHWQFDGDRVLPDGLSGALLNKITSENALATYPRLAKVDHAMEISV</sequence>
<feature type="domain" description="Amidohydrolase-related" evidence="2">
    <location>
        <begin position="20"/>
        <end position="363"/>
    </location>
</feature>
<dbReference type="SUPFAM" id="SSF51556">
    <property type="entry name" value="Metallo-dependent hydrolases"/>
    <property type="match status" value="1"/>
</dbReference>
<keyword evidence="4" id="KW-1185">Reference proteome</keyword>
<protein>
    <recommendedName>
        <fullName evidence="2">Amidohydrolase-related domain-containing protein</fullName>
    </recommendedName>
</protein>
<reference evidence="4" key="1">
    <citation type="submission" date="2016-10" db="EMBL/GenBank/DDBJ databases">
        <authorList>
            <person name="Varghese N."/>
            <person name="Submissions S."/>
        </authorList>
    </citation>
    <scope>NUCLEOTIDE SEQUENCE [LARGE SCALE GENOMIC DNA]</scope>
    <source>
        <strain evidence="4">GAS369</strain>
    </source>
</reference>
<evidence type="ECO:0000313" key="4">
    <source>
        <dbReference type="Proteomes" id="UP000243904"/>
    </source>
</evidence>
<keyword evidence="1" id="KW-0456">Lyase</keyword>
<organism evidence="3 4">
    <name type="scientific">Bradyrhizobium canariense</name>
    <dbReference type="NCBI Taxonomy" id="255045"/>
    <lineage>
        <taxon>Bacteria</taxon>
        <taxon>Pseudomonadati</taxon>
        <taxon>Pseudomonadota</taxon>
        <taxon>Alphaproteobacteria</taxon>
        <taxon>Hyphomicrobiales</taxon>
        <taxon>Nitrobacteraceae</taxon>
        <taxon>Bradyrhizobium</taxon>
    </lineage>
</organism>
<evidence type="ECO:0000256" key="1">
    <source>
        <dbReference type="ARBA" id="ARBA00023239"/>
    </source>
</evidence>
<dbReference type="InterPro" id="IPR032465">
    <property type="entry name" value="ACMSD"/>
</dbReference>
<dbReference type="EMBL" id="LT629750">
    <property type="protein sequence ID" value="SDT53619.1"/>
    <property type="molecule type" value="Genomic_DNA"/>
</dbReference>
<dbReference type="PANTHER" id="PTHR21240:SF28">
    <property type="entry name" value="ISO-OROTATE DECARBOXYLASE (EUROFUNG)"/>
    <property type="match status" value="1"/>
</dbReference>
<dbReference type="Pfam" id="PF04909">
    <property type="entry name" value="Amidohydro_2"/>
    <property type="match status" value="1"/>
</dbReference>
<dbReference type="GO" id="GO:0016787">
    <property type="term" value="F:hydrolase activity"/>
    <property type="evidence" value="ECO:0007669"/>
    <property type="project" value="InterPro"/>
</dbReference>
<dbReference type="Proteomes" id="UP000243904">
    <property type="component" value="Chromosome I"/>
</dbReference>
<dbReference type="Gene3D" id="3.20.20.140">
    <property type="entry name" value="Metal-dependent hydrolases"/>
    <property type="match status" value="1"/>
</dbReference>
<dbReference type="InterPro" id="IPR006680">
    <property type="entry name" value="Amidohydro-rel"/>
</dbReference>
<gene>
    <name evidence="3" type="ORF">SAMN05444158_6828</name>
</gene>
<name>A0A1H2B6P9_9BRAD</name>
<dbReference type="PANTHER" id="PTHR21240">
    <property type="entry name" value="2-AMINO-3-CARBOXYLMUCONATE-6-SEMIALDEHYDE DECARBOXYLASE"/>
    <property type="match status" value="1"/>
</dbReference>
<proteinExistence type="predicted"/>